<keyword evidence="3" id="KW-1185">Reference proteome</keyword>
<evidence type="ECO:0000313" key="3">
    <source>
        <dbReference type="Proteomes" id="UP001420932"/>
    </source>
</evidence>
<evidence type="ECO:0000256" key="1">
    <source>
        <dbReference type="SAM" id="MobiDB-lite"/>
    </source>
</evidence>
<evidence type="ECO:0000313" key="2">
    <source>
        <dbReference type="EMBL" id="KAK9115008.1"/>
    </source>
</evidence>
<name>A0AAP0IHA4_9MAGN</name>
<reference evidence="2 3" key="1">
    <citation type="submission" date="2024-01" db="EMBL/GenBank/DDBJ databases">
        <title>Genome assemblies of Stephania.</title>
        <authorList>
            <person name="Yang L."/>
        </authorList>
    </citation>
    <scope>NUCLEOTIDE SEQUENCE [LARGE SCALE GENOMIC DNA]</scope>
    <source>
        <strain evidence="2">YNDBR</strain>
        <tissue evidence="2">Leaf</tissue>
    </source>
</reference>
<dbReference type="EMBL" id="JBBNAF010000009">
    <property type="protein sequence ID" value="KAK9115008.1"/>
    <property type="molecule type" value="Genomic_DNA"/>
</dbReference>
<dbReference type="AlphaFoldDB" id="A0AAP0IHA4"/>
<feature type="compositionally biased region" description="Basic and acidic residues" evidence="1">
    <location>
        <begin position="65"/>
        <end position="77"/>
    </location>
</feature>
<dbReference type="Proteomes" id="UP001420932">
    <property type="component" value="Unassembled WGS sequence"/>
</dbReference>
<feature type="region of interest" description="Disordered" evidence="1">
    <location>
        <begin position="61"/>
        <end position="120"/>
    </location>
</feature>
<organism evidence="2 3">
    <name type="scientific">Stephania yunnanensis</name>
    <dbReference type="NCBI Taxonomy" id="152371"/>
    <lineage>
        <taxon>Eukaryota</taxon>
        <taxon>Viridiplantae</taxon>
        <taxon>Streptophyta</taxon>
        <taxon>Embryophyta</taxon>
        <taxon>Tracheophyta</taxon>
        <taxon>Spermatophyta</taxon>
        <taxon>Magnoliopsida</taxon>
        <taxon>Ranunculales</taxon>
        <taxon>Menispermaceae</taxon>
        <taxon>Menispermoideae</taxon>
        <taxon>Cissampelideae</taxon>
        <taxon>Stephania</taxon>
    </lineage>
</organism>
<sequence length="120" mass="13510">MLRRKGAASNIFVENHDPSFTADRAGYHSIDQQHNASPFRPRELDCFGGRAALSDARWRQTALSSERRRESEIRDGGAGESGGWRERRARARCEMVATTDCSGGRGRRWRRRDGADSETA</sequence>
<gene>
    <name evidence="2" type="ORF">Syun_021805</name>
</gene>
<accession>A0AAP0IHA4</accession>
<proteinExistence type="predicted"/>
<comment type="caution">
    <text evidence="2">The sequence shown here is derived from an EMBL/GenBank/DDBJ whole genome shotgun (WGS) entry which is preliminary data.</text>
</comment>
<protein>
    <submittedName>
        <fullName evidence="2">Uncharacterized protein</fullName>
    </submittedName>
</protein>